<dbReference type="AlphaFoldDB" id="A0A3R6H302"/>
<dbReference type="InterPro" id="IPR027417">
    <property type="entry name" value="P-loop_NTPase"/>
</dbReference>
<dbReference type="Proteomes" id="UP000286501">
    <property type="component" value="Unassembled WGS sequence"/>
</dbReference>
<proteinExistence type="predicted"/>
<name>A0A3R6H302_9BACT</name>
<dbReference type="GO" id="GO:0005524">
    <property type="term" value="F:ATP binding"/>
    <property type="evidence" value="ECO:0007669"/>
    <property type="project" value="UniProtKB-KW"/>
</dbReference>
<feature type="domain" description="DUF4143" evidence="2">
    <location>
        <begin position="220"/>
        <end position="382"/>
    </location>
</feature>
<dbReference type="SUPFAM" id="SSF52540">
    <property type="entry name" value="P-loop containing nucleoside triphosphate hydrolases"/>
    <property type="match status" value="1"/>
</dbReference>
<dbReference type="Pfam" id="PF13635">
    <property type="entry name" value="DUF4143"/>
    <property type="match status" value="1"/>
</dbReference>
<dbReference type="InterPro" id="IPR025420">
    <property type="entry name" value="DUF4143"/>
</dbReference>
<reference evidence="3" key="2">
    <citation type="submission" date="2022-07" db="EMBL/GenBank/DDBJ databases">
        <title>Prevotella copri.</title>
        <authorList>
            <person name="Yang C."/>
        </authorList>
    </citation>
    <scope>NUCLEOTIDE SEQUENCE</scope>
    <source>
        <strain evidence="3">HF1476</strain>
    </source>
</reference>
<feature type="domain" description="AAA" evidence="1">
    <location>
        <begin position="17"/>
        <end position="152"/>
    </location>
</feature>
<gene>
    <name evidence="4" type="ORF">DW250_13545</name>
    <name evidence="3" type="ORF">NNC55_06385</name>
</gene>
<evidence type="ECO:0000313" key="4">
    <source>
        <dbReference type="EMBL" id="RHG63181.1"/>
    </source>
</evidence>
<dbReference type="InterPro" id="IPR041682">
    <property type="entry name" value="AAA_14"/>
</dbReference>
<evidence type="ECO:0000313" key="3">
    <source>
        <dbReference type="EMBL" id="MCP9599581.1"/>
    </source>
</evidence>
<evidence type="ECO:0000259" key="1">
    <source>
        <dbReference type="Pfam" id="PF13173"/>
    </source>
</evidence>
<dbReference type="EMBL" id="QRIN01000075">
    <property type="protein sequence ID" value="RHG63181.1"/>
    <property type="molecule type" value="Genomic_DNA"/>
</dbReference>
<sequence length="446" mass="51380">MKREIYNKLKEWQLSSNRKPLIMYGARQVGKTYIIKEFGNHEFENMVYINCYKNKMMEKLFEGDANPDRLLIGLSAFAKQDITPGKTLVFLDEIQEIPPVLSSLKYFCENKPELHIIVAGSLLGVMNMKGESFPVGKVDIMHLYPMTYEEYLLANDEKQLLDILQNGDKELIDTFATRYIEYLRQYYFVGGMPEAVLQFTQHHNPVATRQIQQNILAAYEADISKHTAEQTQRVRMVWESIPAQLAKENKKFIYGAVRKGARAKDFEIAIQWLIDAGLVHKVERTRDVKVPLKFYADIDAFKLYLLDIGLLGALTQTPSDQILIGDNVFSEYKGAFTENFVLQQLKTLVNLPIYYYSKDNSTQEVDFIAQAGSKILPIEVKAEDNVKAKSLAAFITHDFASYHLKGIRFSMLGFREQDWMENVPLYAARAYVKDFGTKTHFFSKKK</sequence>
<dbReference type="EMBL" id="JANDWN010000011">
    <property type="protein sequence ID" value="MCP9599581.1"/>
    <property type="molecule type" value="Genomic_DNA"/>
</dbReference>
<dbReference type="CDD" id="cd00009">
    <property type="entry name" value="AAA"/>
    <property type="match status" value="1"/>
</dbReference>
<dbReference type="Proteomes" id="UP001204486">
    <property type="component" value="Unassembled WGS sequence"/>
</dbReference>
<comment type="caution">
    <text evidence="4">The sequence shown here is derived from an EMBL/GenBank/DDBJ whole genome shotgun (WGS) entry which is preliminary data.</text>
</comment>
<protein>
    <submittedName>
        <fullName evidence="3">AAA family ATPase</fullName>
    </submittedName>
    <submittedName>
        <fullName evidence="4">ATP-binding protein</fullName>
    </submittedName>
</protein>
<dbReference type="Gene3D" id="3.40.50.300">
    <property type="entry name" value="P-loop containing nucleotide triphosphate hydrolases"/>
    <property type="match status" value="1"/>
</dbReference>
<keyword evidence="4" id="KW-0067">ATP-binding</keyword>
<evidence type="ECO:0000313" key="5">
    <source>
        <dbReference type="Proteomes" id="UP000286501"/>
    </source>
</evidence>
<organism evidence="4 5">
    <name type="scientific">Segatella copri</name>
    <dbReference type="NCBI Taxonomy" id="165179"/>
    <lineage>
        <taxon>Bacteria</taxon>
        <taxon>Pseudomonadati</taxon>
        <taxon>Bacteroidota</taxon>
        <taxon>Bacteroidia</taxon>
        <taxon>Bacteroidales</taxon>
        <taxon>Prevotellaceae</taxon>
        <taxon>Segatella</taxon>
    </lineage>
</organism>
<dbReference type="Pfam" id="PF13173">
    <property type="entry name" value="AAA_14"/>
    <property type="match status" value="1"/>
</dbReference>
<dbReference type="PANTHER" id="PTHR33295:SF7">
    <property type="entry name" value="ATPASE"/>
    <property type="match status" value="1"/>
</dbReference>
<evidence type="ECO:0000259" key="2">
    <source>
        <dbReference type="Pfam" id="PF13635"/>
    </source>
</evidence>
<accession>A0A3R6H302</accession>
<reference evidence="4 5" key="1">
    <citation type="submission" date="2018-08" db="EMBL/GenBank/DDBJ databases">
        <title>A genome reference for cultivated species of the human gut microbiota.</title>
        <authorList>
            <person name="Zou Y."/>
            <person name="Xue W."/>
            <person name="Luo G."/>
        </authorList>
    </citation>
    <scope>NUCLEOTIDE SEQUENCE [LARGE SCALE GENOMIC DNA]</scope>
    <source>
        <strain evidence="4 5">AM22-1</strain>
    </source>
</reference>
<dbReference type="RefSeq" id="WP_118201564.1">
    <property type="nucleotide sequence ID" value="NZ_JANDWK010000011.1"/>
</dbReference>
<keyword evidence="4" id="KW-0547">Nucleotide-binding</keyword>
<dbReference type="PANTHER" id="PTHR33295">
    <property type="entry name" value="ATPASE"/>
    <property type="match status" value="1"/>
</dbReference>